<reference evidence="6 7" key="1">
    <citation type="submission" date="2015-01" db="EMBL/GenBank/DDBJ databases">
        <title>Evolution of Trichinella species and genotypes.</title>
        <authorList>
            <person name="Korhonen P.K."/>
            <person name="Edoardo P."/>
            <person name="Giuseppe L.R."/>
            <person name="Gasser R.B."/>
        </authorList>
    </citation>
    <scope>NUCLEOTIDE SEQUENCE [LARGE SCALE GENOMIC DNA]</scope>
    <source>
        <strain evidence="6">ISS1980</strain>
    </source>
</reference>
<evidence type="ECO:0000313" key="7">
    <source>
        <dbReference type="Proteomes" id="UP000054843"/>
    </source>
</evidence>
<gene>
    <name evidence="6" type="primary">TIGD4</name>
    <name evidence="6" type="ORF">T10_13216</name>
    <name evidence="4" type="ORF">T10_3948</name>
    <name evidence="5" type="ORF">T10_6406</name>
</gene>
<sequence length="204" mass="22880">MSHNCVYITGGAEQLHVVVMLHYSVSHYITSALMSKKIALPVKYMVAVVSALNDGKKNASICEQLGLSQSTVSSIWKNRSALLDAHENGVTCAKRFRLCEKTDIDEALLQWFREQSQIRTLISEPILKIKAEQFATVLGYSEGFCKTLQVNINVAFTLIEVQISSCTTGKELLEAAFAKLCLSDWDIFTMFEKERRRLMPLPLA</sequence>
<dbReference type="AlphaFoldDB" id="A0A0V1M2U4"/>
<protein>
    <submittedName>
        <fullName evidence="6">Tigger transposable element-derived protein 4</fullName>
    </submittedName>
</protein>
<evidence type="ECO:0000259" key="3">
    <source>
        <dbReference type="Pfam" id="PF03221"/>
    </source>
</evidence>
<accession>A0A0V1M2U4</accession>
<dbReference type="EMBL" id="JYDO01000270">
    <property type="protein sequence ID" value="KRZ66049.1"/>
    <property type="molecule type" value="Genomic_DNA"/>
</dbReference>
<dbReference type="EMBL" id="JYDO01000257">
    <property type="protein sequence ID" value="KRZ66196.1"/>
    <property type="molecule type" value="Genomic_DNA"/>
</dbReference>
<evidence type="ECO:0000313" key="6">
    <source>
        <dbReference type="EMBL" id="KRZ66196.1"/>
    </source>
</evidence>
<dbReference type="GO" id="GO:0003677">
    <property type="term" value="F:DNA binding"/>
    <property type="evidence" value="ECO:0007669"/>
    <property type="project" value="UniProtKB-KW"/>
</dbReference>
<dbReference type="GO" id="GO:0005634">
    <property type="term" value="C:nucleus"/>
    <property type="evidence" value="ECO:0007669"/>
    <property type="project" value="UniProtKB-SubCell"/>
</dbReference>
<organism evidence="6 7">
    <name type="scientific">Trichinella papuae</name>
    <dbReference type="NCBI Taxonomy" id="268474"/>
    <lineage>
        <taxon>Eukaryota</taxon>
        <taxon>Metazoa</taxon>
        <taxon>Ecdysozoa</taxon>
        <taxon>Nematoda</taxon>
        <taxon>Enoplea</taxon>
        <taxon>Dorylaimia</taxon>
        <taxon>Trichinellida</taxon>
        <taxon>Trichinellidae</taxon>
        <taxon>Trichinella</taxon>
    </lineage>
</organism>
<dbReference type="SUPFAM" id="SSF46689">
    <property type="entry name" value="Homeodomain-like"/>
    <property type="match status" value="2"/>
</dbReference>
<dbReference type="EMBL" id="JYDO01000272">
    <property type="protein sequence ID" value="KRZ66028.1"/>
    <property type="molecule type" value="Genomic_DNA"/>
</dbReference>
<comment type="caution">
    <text evidence="6">The sequence shown here is derived from an EMBL/GenBank/DDBJ whole genome shotgun (WGS) entry which is preliminary data.</text>
</comment>
<dbReference type="OrthoDB" id="6484486at2759"/>
<dbReference type="Proteomes" id="UP000054843">
    <property type="component" value="Unassembled WGS sequence"/>
</dbReference>
<dbReference type="Pfam" id="PF03221">
    <property type="entry name" value="HTH_Tnp_Tc5"/>
    <property type="match status" value="1"/>
</dbReference>
<dbReference type="InterPro" id="IPR006600">
    <property type="entry name" value="HTH_CenpB_DNA-bd_dom"/>
</dbReference>
<evidence type="ECO:0000313" key="5">
    <source>
        <dbReference type="EMBL" id="KRZ66049.1"/>
    </source>
</evidence>
<keyword evidence="2" id="KW-0238">DNA-binding</keyword>
<evidence type="ECO:0000313" key="4">
    <source>
        <dbReference type="EMBL" id="KRZ66028.1"/>
    </source>
</evidence>
<proteinExistence type="predicted"/>
<keyword evidence="7" id="KW-1185">Reference proteome</keyword>
<dbReference type="Gene3D" id="1.10.10.60">
    <property type="entry name" value="Homeodomain-like"/>
    <property type="match status" value="2"/>
</dbReference>
<dbReference type="InterPro" id="IPR009057">
    <property type="entry name" value="Homeodomain-like_sf"/>
</dbReference>
<evidence type="ECO:0000256" key="2">
    <source>
        <dbReference type="ARBA" id="ARBA00023125"/>
    </source>
</evidence>
<name>A0A0V1M2U4_9BILA</name>
<feature type="domain" description="HTH CENPB-type" evidence="3">
    <location>
        <begin position="103"/>
        <end position="135"/>
    </location>
</feature>
<comment type="subcellular location">
    <subcellularLocation>
        <location evidence="1">Nucleus</location>
    </subcellularLocation>
</comment>
<evidence type="ECO:0000256" key="1">
    <source>
        <dbReference type="ARBA" id="ARBA00004123"/>
    </source>
</evidence>